<dbReference type="Gene3D" id="1.20.120.430">
    <property type="entry name" value="tRNA modification GTPase MnmE domain 2"/>
    <property type="match status" value="1"/>
</dbReference>
<keyword evidence="10" id="KW-0342">GTP-binding</keyword>
<evidence type="ECO:0000256" key="6">
    <source>
        <dbReference type="ARBA" id="ARBA00022741"/>
    </source>
</evidence>
<dbReference type="CDD" id="cd14858">
    <property type="entry name" value="TrmE_N"/>
    <property type="match status" value="1"/>
</dbReference>
<keyword evidence="4" id="KW-0819">tRNA processing</keyword>
<keyword evidence="7 12" id="KW-0378">Hydrolase</keyword>
<dbReference type="AlphaFoldDB" id="J9FXU8"/>
<dbReference type="Pfam" id="PF01926">
    <property type="entry name" value="MMR_HSR1"/>
    <property type="match status" value="1"/>
</dbReference>
<dbReference type="Pfam" id="PF10396">
    <property type="entry name" value="TrmE_N"/>
    <property type="match status" value="1"/>
</dbReference>
<dbReference type="InterPro" id="IPR031168">
    <property type="entry name" value="G_TrmE"/>
</dbReference>
<dbReference type="GO" id="GO:0005525">
    <property type="term" value="F:GTP binding"/>
    <property type="evidence" value="ECO:0007669"/>
    <property type="project" value="UniProtKB-KW"/>
</dbReference>
<dbReference type="PANTHER" id="PTHR42714">
    <property type="entry name" value="TRNA MODIFICATION GTPASE GTPBP3"/>
    <property type="match status" value="1"/>
</dbReference>
<dbReference type="GO" id="GO:0042802">
    <property type="term" value="F:identical protein binding"/>
    <property type="evidence" value="ECO:0007669"/>
    <property type="project" value="UniProtKB-ARBA"/>
</dbReference>
<evidence type="ECO:0000256" key="3">
    <source>
        <dbReference type="ARBA" id="ARBA00022490"/>
    </source>
</evidence>
<dbReference type="FunFam" id="3.30.1360.120:FF:000003">
    <property type="entry name" value="tRNA modification GTPase MnmE"/>
    <property type="match status" value="1"/>
</dbReference>
<organism evidence="12">
    <name type="scientific">gut metagenome</name>
    <dbReference type="NCBI Taxonomy" id="749906"/>
    <lineage>
        <taxon>unclassified sequences</taxon>
        <taxon>metagenomes</taxon>
        <taxon>organismal metagenomes</taxon>
    </lineage>
</organism>
<dbReference type="SUPFAM" id="SSF52540">
    <property type="entry name" value="P-loop containing nucleoside triphosphate hydrolases"/>
    <property type="match status" value="1"/>
</dbReference>
<evidence type="ECO:0000256" key="5">
    <source>
        <dbReference type="ARBA" id="ARBA00022723"/>
    </source>
</evidence>
<dbReference type="GO" id="GO:0002098">
    <property type="term" value="P:tRNA wobble uridine modification"/>
    <property type="evidence" value="ECO:0007669"/>
    <property type="project" value="TreeGrafter"/>
</dbReference>
<dbReference type="NCBIfam" id="TIGR00231">
    <property type="entry name" value="small_GTP"/>
    <property type="match status" value="1"/>
</dbReference>
<evidence type="ECO:0000256" key="10">
    <source>
        <dbReference type="ARBA" id="ARBA00023134"/>
    </source>
</evidence>
<keyword evidence="9" id="KW-0630">Potassium</keyword>
<dbReference type="EMBL" id="AMCI01007716">
    <property type="protein sequence ID" value="EJW92174.1"/>
    <property type="molecule type" value="Genomic_DNA"/>
</dbReference>
<feature type="domain" description="TrmE-type G" evidence="11">
    <location>
        <begin position="221"/>
        <end position="385"/>
    </location>
</feature>
<evidence type="ECO:0000256" key="7">
    <source>
        <dbReference type="ARBA" id="ARBA00022801"/>
    </source>
</evidence>
<dbReference type="InterPro" id="IPR027417">
    <property type="entry name" value="P-loop_NTPase"/>
</dbReference>
<evidence type="ECO:0000313" key="12">
    <source>
        <dbReference type="EMBL" id="EJW92174.1"/>
    </source>
</evidence>
<dbReference type="InterPro" id="IPR004520">
    <property type="entry name" value="GTPase_MnmE"/>
</dbReference>
<dbReference type="InterPro" id="IPR006073">
    <property type="entry name" value="GTP-bd"/>
</dbReference>
<dbReference type="InterPro" id="IPR027266">
    <property type="entry name" value="TrmE/GcvT-like"/>
</dbReference>
<dbReference type="EC" id="3.6.-.-" evidence="12"/>
<evidence type="ECO:0000259" key="11">
    <source>
        <dbReference type="PROSITE" id="PS51709"/>
    </source>
</evidence>
<dbReference type="GO" id="GO:0009507">
    <property type="term" value="C:chloroplast"/>
    <property type="evidence" value="ECO:0007669"/>
    <property type="project" value="UniProtKB-SubCell"/>
</dbReference>
<dbReference type="PROSITE" id="PS51709">
    <property type="entry name" value="G_TRME"/>
    <property type="match status" value="1"/>
</dbReference>
<keyword evidence="6" id="KW-0547">Nucleotide-binding</keyword>
<evidence type="ECO:0000256" key="1">
    <source>
        <dbReference type="ARBA" id="ARBA00004229"/>
    </source>
</evidence>
<dbReference type="GO" id="GO:0005829">
    <property type="term" value="C:cytosol"/>
    <property type="evidence" value="ECO:0007669"/>
    <property type="project" value="TreeGrafter"/>
</dbReference>
<gene>
    <name evidence="12" type="ORF">EVA_19718</name>
</gene>
<dbReference type="Gene3D" id="3.40.50.300">
    <property type="entry name" value="P-loop containing nucleotide triphosphate hydrolases"/>
    <property type="match status" value="1"/>
</dbReference>
<dbReference type="InterPro" id="IPR018948">
    <property type="entry name" value="GTP-bd_TrmE_N"/>
</dbReference>
<comment type="similarity">
    <text evidence="2">Belongs to the TRAFAC class TrmE-Era-EngA-EngB-Septin-like GTPase superfamily. TrmE GTPase family.</text>
</comment>
<comment type="subcellular location">
    <subcellularLocation>
        <location evidence="1">Plastid</location>
        <location evidence="1">Chloroplast</location>
    </subcellularLocation>
</comment>
<evidence type="ECO:0000256" key="2">
    <source>
        <dbReference type="ARBA" id="ARBA00011043"/>
    </source>
</evidence>
<name>J9FXU8_9ZZZZ</name>
<evidence type="ECO:0000256" key="8">
    <source>
        <dbReference type="ARBA" id="ARBA00022842"/>
    </source>
</evidence>
<keyword evidence="8" id="KW-0460">Magnesium</keyword>
<dbReference type="InterPro" id="IPR027368">
    <property type="entry name" value="MnmE_dom2"/>
</dbReference>
<proteinExistence type="inferred from homology"/>
<dbReference type="GO" id="GO:0030488">
    <property type="term" value="P:tRNA methylation"/>
    <property type="evidence" value="ECO:0007669"/>
    <property type="project" value="TreeGrafter"/>
</dbReference>
<keyword evidence="5" id="KW-0479">Metal-binding</keyword>
<sequence length="463" mass="51254">MNQDTICAIATAQGGAIGIIRVSGQNAISITSSIFQPIRKREKLEDSKPYTLTFGQIMDGEEVVDEVLVSLFRAPHSYTGEDSTEVACHGSSYILQRVLQLLITHGCRLAHPGEYTQRAFLNGKMDLSQAEAVADLIASSSAATHRLAMNQMRGGFSKELAALRDKLLHFTSLIELELDFSDHEELEFANRDELCKLAINIEKVLSSLVHSFRVGNALKQGVPVAIIGETNAGKSTLLNALLNEEKAIVSDIHGTTRDVIEDTVNLGGITFRFIDTAGIRDTNDAIESLGIERTFRKLEQADIVLWMIDATQADTQIAELKDRILPLCQDKRLIVLLNKADLLKSDFNTNNLISQLPKDTDYQVLSAKNRTRLEELKEKLITAAHLPTVTQNDIIVTNVRHYEALSHALEAIQRVQKGLAMNISGDFIAQDIRECIFHLSDIAGEVTTDMVLQNIFKNFCIGK</sequence>
<evidence type="ECO:0000256" key="9">
    <source>
        <dbReference type="ARBA" id="ARBA00022958"/>
    </source>
</evidence>
<dbReference type="GO" id="GO:0046872">
    <property type="term" value="F:metal ion binding"/>
    <property type="evidence" value="ECO:0007669"/>
    <property type="project" value="UniProtKB-KW"/>
</dbReference>
<dbReference type="PANTHER" id="PTHR42714:SF2">
    <property type="entry name" value="TRNA MODIFICATION GTPASE GTPBP3, MITOCHONDRIAL"/>
    <property type="match status" value="1"/>
</dbReference>
<dbReference type="GO" id="GO:0003924">
    <property type="term" value="F:GTPase activity"/>
    <property type="evidence" value="ECO:0007669"/>
    <property type="project" value="InterPro"/>
</dbReference>
<dbReference type="NCBIfam" id="TIGR00450">
    <property type="entry name" value="mnmE_trmE_thdF"/>
    <property type="match status" value="1"/>
</dbReference>
<dbReference type="FunFam" id="3.40.50.300:FF:001376">
    <property type="entry name" value="tRNA modification GTPase MnmE"/>
    <property type="match status" value="1"/>
</dbReference>
<reference evidence="12" key="1">
    <citation type="journal article" date="2012" name="PLoS ONE">
        <title>Gene sets for utilization of primary and secondary nutrition supplies in the distal gut of endangered iberian lynx.</title>
        <authorList>
            <person name="Alcaide M."/>
            <person name="Messina E."/>
            <person name="Richter M."/>
            <person name="Bargiela R."/>
            <person name="Peplies J."/>
            <person name="Huws S.A."/>
            <person name="Newbold C.J."/>
            <person name="Golyshin P.N."/>
            <person name="Simon M.A."/>
            <person name="Lopez G."/>
            <person name="Yakimov M.M."/>
            <person name="Ferrer M."/>
        </authorList>
    </citation>
    <scope>NUCLEOTIDE SEQUENCE</scope>
</reference>
<evidence type="ECO:0000256" key="4">
    <source>
        <dbReference type="ARBA" id="ARBA00022694"/>
    </source>
</evidence>
<protein>
    <submittedName>
        <fullName evidence="12">tRNA modification GTPase TrmE</fullName>
        <ecNumber evidence="12">3.6.-.-</ecNumber>
    </submittedName>
</protein>
<dbReference type="NCBIfam" id="NF003661">
    <property type="entry name" value="PRK05291.1-3"/>
    <property type="match status" value="1"/>
</dbReference>
<keyword evidence="3" id="KW-0963">Cytoplasm</keyword>
<dbReference type="InterPro" id="IPR005225">
    <property type="entry name" value="Small_GTP-bd"/>
</dbReference>
<comment type="caution">
    <text evidence="12">The sequence shown here is derived from an EMBL/GenBank/DDBJ whole genome shotgun (WGS) entry which is preliminary data.</text>
</comment>
<accession>J9FXU8</accession>
<dbReference type="Gene3D" id="3.30.1360.120">
    <property type="entry name" value="Probable tRNA modification gtpase trme, domain 1"/>
    <property type="match status" value="1"/>
</dbReference>
<dbReference type="Pfam" id="PF12631">
    <property type="entry name" value="MnmE_helical"/>
    <property type="match status" value="1"/>
</dbReference>
<dbReference type="HAMAP" id="MF_00379">
    <property type="entry name" value="GTPase_MnmE"/>
    <property type="match status" value="1"/>
</dbReference>
<dbReference type="InterPro" id="IPR025867">
    <property type="entry name" value="MnmE_helical"/>
</dbReference>
<dbReference type="CDD" id="cd04164">
    <property type="entry name" value="trmE"/>
    <property type="match status" value="1"/>
</dbReference>